<protein>
    <recommendedName>
        <fullName evidence="3 9">Cellulase</fullName>
        <ecNumber evidence="3 9">3.2.1.4</ecNumber>
    </recommendedName>
</protein>
<dbReference type="InterPro" id="IPR036908">
    <property type="entry name" value="RlpA-like_sf"/>
</dbReference>
<evidence type="ECO:0000256" key="5">
    <source>
        <dbReference type="ARBA" id="ARBA00023001"/>
    </source>
</evidence>
<dbReference type="GO" id="GO:0008810">
    <property type="term" value="F:cellulase activity"/>
    <property type="evidence" value="ECO:0007669"/>
    <property type="project" value="UniProtKB-EC"/>
</dbReference>
<keyword evidence="4 12" id="KW-0378">Hydrolase</keyword>
<dbReference type="AlphaFoldDB" id="A4UWU5"/>
<evidence type="ECO:0000259" key="11">
    <source>
        <dbReference type="PROSITE" id="PS01140"/>
    </source>
</evidence>
<dbReference type="EMBL" id="AB274596">
    <property type="protein sequence ID" value="BAF57355.1"/>
    <property type="molecule type" value="mRNA"/>
</dbReference>
<dbReference type="CAZy" id="GH45">
    <property type="family name" value="Glycoside Hydrolase Family 45"/>
</dbReference>
<organism evidence="12">
    <name type="scientific">uncultured symbiotic protist of Hodotermopsis sjoestedti</name>
    <dbReference type="NCBI Taxonomy" id="403659"/>
    <lineage>
        <taxon>Eukaryota</taxon>
        <taxon>environmental samples</taxon>
    </lineage>
</organism>
<feature type="active site" description="Nucleophile" evidence="9">
    <location>
        <position position="38"/>
    </location>
</feature>
<keyword evidence="5" id="KW-0136">Cellulose degradation</keyword>
<evidence type="ECO:0000313" key="12">
    <source>
        <dbReference type="EMBL" id="BAF57355.1"/>
    </source>
</evidence>
<dbReference type="SUPFAM" id="SSF50685">
    <property type="entry name" value="Barwin-like endoglucanases"/>
    <property type="match status" value="1"/>
</dbReference>
<comment type="catalytic activity">
    <reaction evidence="1 9">
        <text>Endohydrolysis of (1-&gt;4)-beta-D-glucosidic linkages in cellulose, lichenin and cereal beta-D-glucans.</text>
        <dbReference type="EC" id="3.2.1.4"/>
    </reaction>
</comment>
<dbReference type="GO" id="GO:0030245">
    <property type="term" value="P:cellulose catabolic process"/>
    <property type="evidence" value="ECO:0007669"/>
    <property type="project" value="UniProtKB-KW"/>
</dbReference>
<name>A4UWU5_9EUKA</name>
<reference evidence="12" key="1">
    <citation type="journal article" date="2010" name="PLoS ONE">
        <title>Phylogenetic analysis of cellulolytic enzyme genes from representative lineages of termites and a related cockroach.</title>
        <authorList>
            <person name="Todaka N."/>
            <person name="Inoue T."/>
            <person name="Saita K."/>
            <person name="Ohkuma M."/>
            <person name="Nalepa C.A."/>
            <person name="Lenz M."/>
            <person name="Kudo T."/>
            <person name="Moriya S."/>
        </authorList>
    </citation>
    <scope>NUCLEOTIDE SEQUENCE</scope>
</reference>
<keyword evidence="8" id="KW-0624">Polysaccharide degradation</keyword>
<evidence type="ECO:0000256" key="8">
    <source>
        <dbReference type="ARBA" id="ARBA00023326"/>
    </source>
</evidence>
<evidence type="ECO:0000256" key="6">
    <source>
        <dbReference type="ARBA" id="ARBA00023277"/>
    </source>
</evidence>
<accession>A4UWU5</accession>
<evidence type="ECO:0000256" key="10">
    <source>
        <dbReference type="SAM" id="SignalP"/>
    </source>
</evidence>
<dbReference type="Pfam" id="PF02015">
    <property type="entry name" value="Glyco_hydro_45"/>
    <property type="match status" value="1"/>
</dbReference>
<evidence type="ECO:0000256" key="4">
    <source>
        <dbReference type="ARBA" id="ARBA00022801"/>
    </source>
</evidence>
<sequence>MFIIWCLAFSNFANLSNIQVKRIKGAVSGSGTTTRYWDCCKPSCSWTGKATVSSPVKSCGKDGSTASVQDEKSGCDGGTSYMCANQIPRAVNDSYAIGFAAAAISGWNEAQACCSCIELTFTSGAVSGKKLVVLVTNTGGDLGSNQFDLAIPGGGVGIYNACTDQYGAPADGWGSRYGGVSSAADCSQLPSALQSGCRFRFDWLQGADNPGVSFNEVSCPSELTGITGCTRG</sequence>
<dbReference type="EC" id="3.2.1.4" evidence="3 9"/>
<dbReference type="PANTHER" id="PTHR39730:SF1">
    <property type="entry name" value="ENDOGLUCANASE 1"/>
    <property type="match status" value="1"/>
</dbReference>
<keyword evidence="7" id="KW-0326">Glycosidase</keyword>
<dbReference type="PROSITE" id="PS01140">
    <property type="entry name" value="GLYCOSYL_HYDROL_F45"/>
    <property type="match status" value="1"/>
</dbReference>
<dbReference type="PANTHER" id="PTHR39730">
    <property type="entry name" value="ENDOGLUCANASE 1"/>
    <property type="match status" value="1"/>
</dbReference>
<keyword evidence="10" id="KW-0732">Signal</keyword>
<dbReference type="InterPro" id="IPR000334">
    <property type="entry name" value="Glyco_hydro_45"/>
</dbReference>
<feature type="chain" id="PRO_5012632797" description="Cellulase" evidence="10">
    <location>
        <begin position="16"/>
        <end position="232"/>
    </location>
</feature>
<evidence type="ECO:0000256" key="9">
    <source>
        <dbReference type="PROSITE-ProRule" id="PRU10069"/>
    </source>
</evidence>
<evidence type="ECO:0000256" key="3">
    <source>
        <dbReference type="ARBA" id="ARBA00012601"/>
    </source>
</evidence>
<keyword evidence="6" id="KW-0119">Carbohydrate metabolism</keyword>
<feature type="domain" description="Glycosyl hydrolases family 45 active site" evidence="11">
    <location>
        <begin position="33"/>
        <end position="44"/>
    </location>
</feature>
<comment type="similarity">
    <text evidence="2">Belongs to the glycosyl hydrolase 45 (cellulase K) family.</text>
</comment>
<evidence type="ECO:0000256" key="2">
    <source>
        <dbReference type="ARBA" id="ARBA00007793"/>
    </source>
</evidence>
<dbReference type="InterPro" id="IPR052288">
    <property type="entry name" value="GH45_Enzymes"/>
</dbReference>
<evidence type="ECO:0000256" key="1">
    <source>
        <dbReference type="ARBA" id="ARBA00000966"/>
    </source>
</evidence>
<evidence type="ECO:0000256" key="7">
    <source>
        <dbReference type="ARBA" id="ARBA00023295"/>
    </source>
</evidence>
<proteinExistence type="evidence at transcript level"/>
<feature type="signal peptide" evidence="10">
    <location>
        <begin position="1"/>
        <end position="15"/>
    </location>
</feature>
<dbReference type="Gene3D" id="2.40.40.10">
    <property type="entry name" value="RlpA-like domain"/>
    <property type="match status" value="1"/>
</dbReference>